<evidence type="ECO:0000256" key="4">
    <source>
        <dbReference type="ARBA" id="ARBA00022630"/>
    </source>
</evidence>
<dbReference type="Proteomes" id="UP001476247">
    <property type="component" value="Unassembled WGS sequence"/>
</dbReference>
<keyword evidence="9" id="KW-0496">Mitochondrion</keyword>
<organism evidence="11 12">
    <name type="scientific">Helicostylum pulchrum</name>
    <dbReference type="NCBI Taxonomy" id="562976"/>
    <lineage>
        <taxon>Eukaryota</taxon>
        <taxon>Fungi</taxon>
        <taxon>Fungi incertae sedis</taxon>
        <taxon>Mucoromycota</taxon>
        <taxon>Mucoromycotina</taxon>
        <taxon>Mucoromycetes</taxon>
        <taxon>Mucorales</taxon>
        <taxon>Mucorineae</taxon>
        <taxon>Mucoraceae</taxon>
        <taxon>Helicostylum</taxon>
    </lineage>
</organism>
<keyword evidence="4" id="KW-0285">Flavoprotein</keyword>
<feature type="domain" description="Mitochondrial apoptosis-inducing factor C-terminal" evidence="10">
    <location>
        <begin position="17"/>
        <end position="143"/>
    </location>
</feature>
<keyword evidence="6" id="KW-0809">Transit peptide</keyword>
<evidence type="ECO:0000256" key="1">
    <source>
        <dbReference type="ARBA" id="ARBA00001974"/>
    </source>
</evidence>
<evidence type="ECO:0000313" key="12">
    <source>
        <dbReference type="Proteomes" id="UP001476247"/>
    </source>
</evidence>
<proteinExistence type="inferred from homology"/>
<dbReference type="InterPro" id="IPR029324">
    <property type="entry name" value="AIF_C"/>
</dbReference>
<dbReference type="PANTHER" id="PTHR43557:SF4">
    <property type="entry name" value="APOPTOSIS-INDUCING FACTOR 1, MITOCHONDRIAL"/>
    <property type="match status" value="1"/>
</dbReference>
<dbReference type="Gene3D" id="3.30.390.30">
    <property type="match status" value="1"/>
</dbReference>
<accession>A0ABP9XKS7</accession>
<evidence type="ECO:0000313" key="11">
    <source>
        <dbReference type="EMBL" id="GAA5795407.1"/>
    </source>
</evidence>
<evidence type="ECO:0000256" key="6">
    <source>
        <dbReference type="ARBA" id="ARBA00022946"/>
    </source>
</evidence>
<protein>
    <recommendedName>
        <fullName evidence="10">Mitochondrial apoptosis-inducing factor C-terminal domain-containing protein</fullName>
    </recommendedName>
</protein>
<comment type="similarity">
    <text evidence="3">Belongs to the FAD-dependent oxidoreductase family.</text>
</comment>
<comment type="cofactor">
    <cofactor evidence="1">
        <name>FAD</name>
        <dbReference type="ChEBI" id="CHEBI:57692"/>
    </cofactor>
</comment>
<evidence type="ECO:0000256" key="3">
    <source>
        <dbReference type="ARBA" id="ARBA00006442"/>
    </source>
</evidence>
<dbReference type="PANTHER" id="PTHR43557">
    <property type="entry name" value="APOPTOSIS-INDUCING FACTOR 1"/>
    <property type="match status" value="1"/>
</dbReference>
<dbReference type="Pfam" id="PF14721">
    <property type="entry name" value="AIF_C"/>
    <property type="match status" value="1"/>
</dbReference>
<dbReference type="SMART" id="SM01353">
    <property type="entry name" value="AIF_C"/>
    <property type="match status" value="1"/>
</dbReference>
<keyword evidence="12" id="KW-1185">Reference proteome</keyword>
<reference evidence="11 12" key="1">
    <citation type="submission" date="2024-04" db="EMBL/GenBank/DDBJ databases">
        <title>genome sequences of Mucor flavus KT1a and Helicostylum pulchrum KT1b strains isolation_sourced from the surface of a dry-aged beef.</title>
        <authorList>
            <person name="Toyotome T."/>
            <person name="Hosono M."/>
            <person name="Torimaru M."/>
            <person name="Fukuda K."/>
            <person name="Mikami N."/>
        </authorList>
    </citation>
    <scope>NUCLEOTIDE SEQUENCE [LARGE SCALE GENOMIC DNA]</scope>
    <source>
        <strain evidence="11 12">KT1b</strain>
    </source>
</reference>
<evidence type="ECO:0000256" key="7">
    <source>
        <dbReference type="ARBA" id="ARBA00023002"/>
    </source>
</evidence>
<dbReference type="SUPFAM" id="SSF55424">
    <property type="entry name" value="FAD/NAD-linked reductases, dimerisation (C-terminal) domain"/>
    <property type="match status" value="1"/>
</dbReference>
<evidence type="ECO:0000259" key="10">
    <source>
        <dbReference type="Pfam" id="PF14721"/>
    </source>
</evidence>
<comment type="subcellular location">
    <subcellularLocation>
        <location evidence="2">Mitochondrion</location>
    </subcellularLocation>
</comment>
<keyword evidence="8" id="KW-0520">NAD</keyword>
<keyword evidence="7" id="KW-0560">Oxidoreductase</keyword>
<evidence type="ECO:0000256" key="9">
    <source>
        <dbReference type="ARBA" id="ARBA00023128"/>
    </source>
</evidence>
<name>A0ABP9XKS7_9FUNG</name>
<keyword evidence="5" id="KW-0274">FAD</keyword>
<comment type="caution">
    <text evidence="11">The sequence shown here is derived from an EMBL/GenBank/DDBJ whole genome shotgun (WGS) entry which is preliminary data.</text>
</comment>
<dbReference type="InterPro" id="IPR050446">
    <property type="entry name" value="FAD-oxidoreductase/Apoptosis"/>
</dbReference>
<dbReference type="InterPro" id="IPR016156">
    <property type="entry name" value="FAD/NAD-linked_Rdtase_dimer_sf"/>
</dbReference>
<gene>
    <name evidence="11" type="ORF">HPULCUR_000764</name>
</gene>
<sequence length="157" mass="16666">MTVIETIYSAVLSGRHAGENMAGASRAYNHQSMFWSDLGPEIGYEAVGLIDSQLSTVSVWAKATANDTPAAAAASEADSPRVALGGEEAVPAPSVTEAVKAKNPFQDEKFGKGLVFYVRDQKIVGLVLFNVFGKVQEARDIINGGYSSDKIDGLLKK</sequence>
<dbReference type="EMBL" id="BAABUJ010000004">
    <property type="protein sequence ID" value="GAA5795407.1"/>
    <property type="molecule type" value="Genomic_DNA"/>
</dbReference>
<evidence type="ECO:0000256" key="2">
    <source>
        <dbReference type="ARBA" id="ARBA00004173"/>
    </source>
</evidence>
<evidence type="ECO:0000256" key="8">
    <source>
        <dbReference type="ARBA" id="ARBA00023027"/>
    </source>
</evidence>
<evidence type="ECO:0000256" key="5">
    <source>
        <dbReference type="ARBA" id="ARBA00022827"/>
    </source>
</evidence>